<organism evidence="1 2">
    <name type="scientific">Vespula squamosa</name>
    <name type="common">Southern yellow jacket</name>
    <name type="synonym">Wasp</name>
    <dbReference type="NCBI Taxonomy" id="30214"/>
    <lineage>
        <taxon>Eukaryota</taxon>
        <taxon>Metazoa</taxon>
        <taxon>Ecdysozoa</taxon>
        <taxon>Arthropoda</taxon>
        <taxon>Hexapoda</taxon>
        <taxon>Insecta</taxon>
        <taxon>Pterygota</taxon>
        <taxon>Neoptera</taxon>
        <taxon>Endopterygota</taxon>
        <taxon>Hymenoptera</taxon>
        <taxon>Apocrita</taxon>
        <taxon>Aculeata</taxon>
        <taxon>Vespoidea</taxon>
        <taxon>Vespidae</taxon>
        <taxon>Vespinae</taxon>
        <taxon>Vespula</taxon>
    </lineage>
</organism>
<gene>
    <name evidence="1" type="ORF">V1478_003875</name>
</gene>
<proteinExistence type="predicted"/>
<name>A0ABD2BN24_VESSQ</name>
<protein>
    <submittedName>
        <fullName evidence="1">Uncharacterized protein</fullName>
    </submittedName>
</protein>
<accession>A0ABD2BN24</accession>
<reference evidence="1 2" key="1">
    <citation type="journal article" date="2024" name="Ann. Entomol. Soc. Am.">
        <title>Genomic analyses of the southern and eastern yellowjacket wasps (Hymenoptera: Vespidae) reveal evolutionary signatures of social life.</title>
        <authorList>
            <person name="Catto M.A."/>
            <person name="Caine P.B."/>
            <person name="Orr S.E."/>
            <person name="Hunt B.G."/>
            <person name="Goodisman M.A.D."/>
        </authorList>
    </citation>
    <scope>NUCLEOTIDE SEQUENCE [LARGE SCALE GENOMIC DNA]</scope>
    <source>
        <strain evidence="1">233</strain>
        <tissue evidence="1">Head and thorax</tissue>
    </source>
</reference>
<dbReference type="Proteomes" id="UP001607302">
    <property type="component" value="Unassembled WGS sequence"/>
</dbReference>
<dbReference type="EMBL" id="JAUDFV010000074">
    <property type="protein sequence ID" value="KAL2734177.1"/>
    <property type="molecule type" value="Genomic_DNA"/>
</dbReference>
<evidence type="ECO:0000313" key="2">
    <source>
        <dbReference type="Proteomes" id="UP001607302"/>
    </source>
</evidence>
<comment type="caution">
    <text evidence="1">The sequence shown here is derived from an EMBL/GenBank/DDBJ whole genome shotgun (WGS) entry which is preliminary data.</text>
</comment>
<keyword evidence="2" id="KW-1185">Reference proteome</keyword>
<dbReference type="AlphaFoldDB" id="A0ABD2BN24"/>
<sequence length="204" mass="23478">MAESPAADFQINFRGSLEQQTSLHFHHSIHPATAATAEEPTVPVPVPVSAAAIVLLPPPQLPSSASYQSYISSLMVLTTQPLETSVDESWKKTQNKTRPKLRRKNLSALRRSSTVLWRAWYVLLENTVWIMKKRNNRYLEDIYSVCPGTRIGSHRFREVTTVDSRPSSRQQRNIEFNNHYVPETENTNKYVNWILILQCDWRSN</sequence>
<evidence type="ECO:0000313" key="1">
    <source>
        <dbReference type="EMBL" id="KAL2734177.1"/>
    </source>
</evidence>